<gene>
    <name evidence="3" type="ORF">FHG64_03190</name>
</gene>
<dbReference type="PRINTS" id="PR01438">
    <property type="entry name" value="UNVRSLSTRESS"/>
</dbReference>
<reference evidence="3 4" key="1">
    <citation type="submission" date="2019-06" db="EMBL/GenBank/DDBJ databases">
        <title>Complete genome sequence of Antarcticibacterium flavum KCTC 52984T from an Antarctic marine sediment.</title>
        <authorList>
            <person name="Lee Y.M."/>
            <person name="Shin S.C."/>
        </authorList>
    </citation>
    <scope>NUCLEOTIDE SEQUENCE [LARGE SCALE GENOMIC DNA]</scope>
    <source>
        <strain evidence="3 4">KCTC 52984</strain>
    </source>
</reference>
<dbReference type="PANTHER" id="PTHR46268">
    <property type="entry name" value="STRESS RESPONSE PROTEIN NHAX"/>
    <property type="match status" value="1"/>
</dbReference>
<proteinExistence type="inferred from homology"/>
<keyword evidence="4" id="KW-1185">Reference proteome</keyword>
<dbReference type="InterPro" id="IPR006016">
    <property type="entry name" value="UspA"/>
</dbReference>
<dbReference type="OrthoDB" id="9788959at2"/>
<comment type="similarity">
    <text evidence="1">Belongs to the universal stress protein A family.</text>
</comment>
<dbReference type="Pfam" id="PF00582">
    <property type="entry name" value="Usp"/>
    <property type="match status" value="1"/>
</dbReference>
<dbReference type="CDD" id="cd00293">
    <property type="entry name" value="USP-like"/>
    <property type="match status" value="1"/>
</dbReference>
<accession>A0A5B7WZH1</accession>
<evidence type="ECO:0000256" key="1">
    <source>
        <dbReference type="ARBA" id="ARBA00008791"/>
    </source>
</evidence>
<dbReference type="SUPFAM" id="SSF52402">
    <property type="entry name" value="Adenine nucleotide alpha hydrolases-like"/>
    <property type="match status" value="2"/>
</dbReference>
<protein>
    <submittedName>
        <fullName evidence="3">Universal stress protein</fullName>
    </submittedName>
</protein>
<dbReference type="PANTHER" id="PTHR46268:SF6">
    <property type="entry name" value="UNIVERSAL STRESS PROTEIN UP12"/>
    <property type="match status" value="1"/>
</dbReference>
<dbReference type="EMBL" id="CP040812">
    <property type="protein sequence ID" value="QCY68470.1"/>
    <property type="molecule type" value="Genomic_DNA"/>
</dbReference>
<dbReference type="InterPro" id="IPR006015">
    <property type="entry name" value="Universal_stress_UspA"/>
</dbReference>
<evidence type="ECO:0000259" key="2">
    <source>
        <dbReference type="Pfam" id="PF00582"/>
    </source>
</evidence>
<dbReference type="Gene3D" id="3.40.50.620">
    <property type="entry name" value="HUPs"/>
    <property type="match status" value="2"/>
</dbReference>
<evidence type="ECO:0000313" key="4">
    <source>
        <dbReference type="Proteomes" id="UP000309016"/>
    </source>
</evidence>
<dbReference type="KEGG" id="afla:FHG64_03190"/>
<dbReference type="Proteomes" id="UP000309016">
    <property type="component" value="Chromosome"/>
</dbReference>
<name>A0A5B7WZH1_9FLAO</name>
<dbReference type="AlphaFoldDB" id="A0A5B7WZH1"/>
<organism evidence="3 4">
    <name type="scientific">Antarcticibacterium flavum</name>
    <dbReference type="NCBI Taxonomy" id="2058175"/>
    <lineage>
        <taxon>Bacteria</taxon>
        <taxon>Pseudomonadati</taxon>
        <taxon>Bacteroidota</taxon>
        <taxon>Flavobacteriia</taxon>
        <taxon>Flavobacteriales</taxon>
        <taxon>Flavobacteriaceae</taxon>
        <taxon>Antarcticibacterium</taxon>
    </lineage>
</organism>
<evidence type="ECO:0000313" key="3">
    <source>
        <dbReference type="EMBL" id="QCY68470.1"/>
    </source>
</evidence>
<dbReference type="InterPro" id="IPR014729">
    <property type="entry name" value="Rossmann-like_a/b/a_fold"/>
</dbReference>
<dbReference type="RefSeq" id="WP_139065047.1">
    <property type="nucleotide sequence ID" value="NZ_CP040812.1"/>
</dbReference>
<feature type="domain" description="UspA" evidence="2">
    <location>
        <begin position="5"/>
        <end position="145"/>
    </location>
</feature>
<sequence>MKSINRILLLTDFSEISDNAMEYAVIVAKKTRAEIQVMHIVNTPVDWVNLGVEKEKQYPETRERIADARVALNDVVSRFRDKGIIARSVLIYNLDVESIPEYVKDEDLDLIIMGSHGVRGIKEFTIGSNAQKVLRASIKPVLIVKNKPKYDSIKEVLFASTFDKKYSRHFESVLTFVNAFEARVHLLYINTPYDFKETHEMDVLFDSYYSSCAEGSCTKHIYNAHNEESGVKYFLKQQEPDVFAIVTEGRSAFSQIFSPSLTEKIVNHLDVPVLSINVHEK</sequence>